<proteinExistence type="predicted"/>
<name>A0ACA9LC98_9GLOM</name>
<gene>
    <name evidence="1" type="ORF">SCALOS_LOCUS3867</name>
</gene>
<organism evidence="1 2">
    <name type="scientific">Scutellospora calospora</name>
    <dbReference type="NCBI Taxonomy" id="85575"/>
    <lineage>
        <taxon>Eukaryota</taxon>
        <taxon>Fungi</taxon>
        <taxon>Fungi incertae sedis</taxon>
        <taxon>Mucoromycota</taxon>
        <taxon>Glomeromycotina</taxon>
        <taxon>Glomeromycetes</taxon>
        <taxon>Diversisporales</taxon>
        <taxon>Gigasporaceae</taxon>
        <taxon>Scutellospora</taxon>
    </lineage>
</organism>
<dbReference type="EMBL" id="CAJVPM010004676">
    <property type="protein sequence ID" value="CAG8516035.1"/>
    <property type="molecule type" value="Genomic_DNA"/>
</dbReference>
<accession>A0ACA9LC98</accession>
<evidence type="ECO:0000313" key="1">
    <source>
        <dbReference type="EMBL" id="CAG8516035.1"/>
    </source>
</evidence>
<comment type="caution">
    <text evidence="1">The sequence shown here is derived from an EMBL/GenBank/DDBJ whole genome shotgun (WGS) entry which is preliminary data.</text>
</comment>
<reference evidence="1" key="1">
    <citation type="submission" date="2021-06" db="EMBL/GenBank/DDBJ databases">
        <authorList>
            <person name="Kallberg Y."/>
            <person name="Tangrot J."/>
            <person name="Rosling A."/>
        </authorList>
    </citation>
    <scope>NUCLEOTIDE SEQUENCE</scope>
    <source>
        <strain evidence="1">AU212A</strain>
    </source>
</reference>
<protein>
    <submittedName>
        <fullName evidence="1">698_t:CDS:1</fullName>
    </submittedName>
</protein>
<feature type="non-terminal residue" evidence="1">
    <location>
        <position position="1"/>
    </location>
</feature>
<sequence length="249" mass="28687">FVKVLGQKPCGRTSFFEINANARNSPHSGFTPVSMYVNCDFVSLDKVTMQWNHLVDVDWTVLDRNFDFGISLASRRILRSDVKPFNTFMKKVSVSPTNNMITYENIVDYLHVKSINYKQVAKYMLHKPFIAELTRIEQVPLSEQSNCRKMLGKTGHGSYWYTIEVYNDKHGECLKNNETLGPGQIASWTVEDIIGDESTRLHLIEYIKAMLLLVERCHKPVEVYKEDSKKKDSIKKVQDRIANLSLNDS</sequence>
<evidence type="ECO:0000313" key="2">
    <source>
        <dbReference type="Proteomes" id="UP000789860"/>
    </source>
</evidence>
<keyword evidence="2" id="KW-1185">Reference proteome</keyword>
<dbReference type="Proteomes" id="UP000789860">
    <property type="component" value="Unassembled WGS sequence"/>
</dbReference>